<dbReference type="SUPFAM" id="SSF52799">
    <property type="entry name" value="(Phosphotyrosine protein) phosphatases II"/>
    <property type="match status" value="1"/>
</dbReference>
<dbReference type="InterPro" id="IPR050348">
    <property type="entry name" value="Protein-Tyr_Phosphatase"/>
</dbReference>
<feature type="domain" description="Tyrosine-protein phosphatase" evidence="1">
    <location>
        <begin position="332"/>
        <end position="509"/>
    </location>
</feature>
<dbReference type="GO" id="GO:0004725">
    <property type="term" value="F:protein tyrosine phosphatase activity"/>
    <property type="evidence" value="ECO:0007669"/>
    <property type="project" value="InterPro"/>
</dbReference>
<dbReference type="InParanoid" id="K1PHX4"/>
<dbReference type="InterPro" id="IPR016130">
    <property type="entry name" value="Tyr_Pase_AS"/>
</dbReference>
<dbReference type="InterPro" id="IPR000742">
    <property type="entry name" value="EGF"/>
</dbReference>
<dbReference type="PROSITE" id="PS00383">
    <property type="entry name" value="TYR_PHOSPHATASE_1"/>
    <property type="match status" value="1"/>
</dbReference>
<gene>
    <name evidence="3" type="ORF">CGI_10004502</name>
</gene>
<dbReference type="AlphaFoldDB" id="K1PHX4"/>
<dbReference type="InterPro" id="IPR002049">
    <property type="entry name" value="LE_dom"/>
</dbReference>
<dbReference type="PROSITE" id="PS50056">
    <property type="entry name" value="TYR_PHOSPHATASE_2"/>
    <property type="match status" value="1"/>
</dbReference>
<evidence type="ECO:0000259" key="1">
    <source>
        <dbReference type="PROSITE" id="PS50055"/>
    </source>
</evidence>
<accession>K1PHX4</accession>
<dbReference type="PRINTS" id="PR00700">
    <property type="entry name" value="PRTYPHPHTASE"/>
</dbReference>
<sequence length="523" mass="58512">MHELRTFQFFYEFGGVGGCGEIIVFAGMGSEVGIHGLIMCGYVKDSLSDYAFNELCELEVYVCSPGYYGYNCVNQCSERCSVPYNCHRVTGKCNGGCVSGWAGDTCNECQLGYYGINCNQCSTNCNVSGSCDRLSGQCHGGCQRGWRGYFCNQECSSGYYGYNCVNQCSEHCSMSFNCDHVTGICYGGCVSGWAGDTCNVCSPGYYGYNCVSQCSKRCSVPFNCDRVTGICYGGCLSRWAGDTCNECQLGYYGINCNQCSTNCNVSGSCDRLSGQCHGGCQRGWRGYFCNQECVNGSYGKDCSKQCSIYCNETGSCDRFTGRCDDGCKPGWKGFTCNERPKQNTVDDFWWMIWQENVEQVVMLTNIMEGDKWKCIQYWPNFQTSIECGSFTVHSFEEKQYAFYVIRKLKVTNKKRKSASRTITQYHYTAWPDHGIPEALCLLLFHDQVTRSKIDSHNGPVLVHCSAGIGRTGTYIAIDVLIEAGQTHSKINIAEYVKKMRRNRMNMVQTYVSVRCFDRKKSLT</sequence>
<dbReference type="Pfam" id="PF00102">
    <property type="entry name" value="Y_phosphatase"/>
    <property type="match status" value="1"/>
</dbReference>
<name>K1PHX4_MAGGI</name>
<dbReference type="CDD" id="cd00047">
    <property type="entry name" value="PTPc"/>
    <property type="match status" value="1"/>
</dbReference>
<proteinExistence type="predicted"/>
<dbReference type="InterPro" id="IPR000387">
    <property type="entry name" value="Tyr_Pase_dom"/>
</dbReference>
<dbReference type="InterPro" id="IPR000242">
    <property type="entry name" value="PTP_cat"/>
</dbReference>
<evidence type="ECO:0000313" key="3">
    <source>
        <dbReference type="EMBL" id="EKC21163.1"/>
    </source>
</evidence>
<dbReference type="PROSITE" id="PS50055">
    <property type="entry name" value="TYR_PHOSPHATASE_PTP"/>
    <property type="match status" value="1"/>
</dbReference>
<dbReference type="Gene3D" id="3.90.190.10">
    <property type="entry name" value="Protein tyrosine phosphatase superfamily"/>
    <property type="match status" value="1"/>
</dbReference>
<reference evidence="3" key="1">
    <citation type="journal article" date="2012" name="Nature">
        <title>The oyster genome reveals stress adaptation and complexity of shell formation.</title>
        <authorList>
            <person name="Zhang G."/>
            <person name="Fang X."/>
            <person name="Guo X."/>
            <person name="Li L."/>
            <person name="Luo R."/>
            <person name="Xu F."/>
            <person name="Yang P."/>
            <person name="Zhang L."/>
            <person name="Wang X."/>
            <person name="Qi H."/>
            <person name="Xiong Z."/>
            <person name="Que H."/>
            <person name="Xie Y."/>
            <person name="Holland P.W."/>
            <person name="Paps J."/>
            <person name="Zhu Y."/>
            <person name="Wu F."/>
            <person name="Chen Y."/>
            <person name="Wang J."/>
            <person name="Peng C."/>
            <person name="Meng J."/>
            <person name="Yang L."/>
            <person name="Liu J."/>
            <person name="Wen B."/>
            <person name="Zhang N."/>
            <person name="Huang Z."/>
            <person name="Zhu Q."/>
            <person name="Feng Y."/>
            <person name="Mount A."/>
            <person name="Hedgecock D."/>
            <person name="Xu Z."/>
            <person name="Liu Y."/>
            <person name="Domazet-Loso T."/>
            <person name="Du Y."/>
            <person name="Sun X."/>
            <person name="Zhang S."/>
            <person name="Liu B."/>
            <person name="Cheng P."/>
            <person name="Jiang X."/>
            <person name="Li J."/>
            <person name="Fan D."/>
            <person name="Wang W."/>
            <person name="Fu W."/>
            <person name="Wang T."/>
            <person name="Wang B."/>
            <person name="Zhang J."/>
            <person name="Peng Z."/>
            <person name="Li Y."/>
            <person name="Li N."/>
            <person name="Wang J."/>
            <person name="Chen M."/>
            <person name="He Y."/>
            <person name="Tan F."/>
            <person name="Song X."/>
            <person name="Zheng Q."/>
            <person name="Huang R."/>
            <person name="Yang H."/>
            <person name="Du X."/>
            <person name="Chen L."/>
            <person name="Yang M."/>
            <person name="Gaffney P.M."/>
            <person name="Wang S."/>
            <person name="Luo L."/>
            <person name="She Z."/>
            <person name="Ming Y."/>
            <person name="Huang W."/>
            <person name="Zhang S."/>
            <person name="Huang B."/>
            <person name="Zhang Y."/>
            <person name="Qu T."/>
            <person name="Ni P."/>
            <person name="Miao G."/>
            <person name="Wang J."/>
            <person name="Wang Q."/>
            <person name="Steinberg C.E."/>
            <person name="Wang H."/>
            <person name="Li N."/>
            <person name="Qian L."/>
            <person name="Zhang G."/>
            <person name="Li Y."/>
            <person name="Yang H."/>
            <person name="Liu X."/>
            <person name="Wang J."/>
            <person name="Yin Y."/>
            <person name="Wang J."/>
        </authorList>
    </citation>
    <scope>NUCLEOTIDE SEQUENCE [LARGE SCALE GENOMIC DNA]</scope>
    <source>
        <strain evidence="3">05x7-T-G4-1.051#20</strain>
    </source>
</reference>
<dbReference type="EMBL" id="JH818666">
    <property type="protein sequence ID" value="EKC21163.1"/>
    <property type="molecule type" value="Genomic_DNA"/>
</dbReference>
<dbReference type="SMART" id="SM00404">
    <property type="entry name" value="PTPc_motif"/>
    <property type="match status" value="1"/>
</dbReference>
<evidence type="ECO:0000259" key="2">
    <source>
        <dbReference type="PROSITE" id="PS50056"/>
    </source>
</evidence>
<dbReference type="InterPro" id="IPR029021">
    <property type="entry name" value="Prot-tyrosine_phosphatase-like"/>
</dbReference>
<dbReference type="InterPro" id="IPR003595">
    <property type="entry name" value="Tyr_Pase_cat"/>
</dbReference>
<dbReference type="SMART" id="SM00194">
    <property type="entry name" value="PTPc"/>
    <property type="match status" value="1"/>
</dbReference>
<keyword evidence="3" id="KW-0675">Receptor</keyword>
<organism evidence="3">
    <name type="scientific">Magallana gigas</name>
    <name type="common">Pacific oyster</name>
    <name type="synonym">Crassostrea gigas</name>
    <dbReference type="NCBI Taxonomy" id="29159"/>
    <lineage>
        <taxon>Eukaryota</taxon>
        <taxon>Metazoa</taxon>
        <taxon>Spiralia</taxon>
        <taxon>Lophotrochozoa</taxon>
        <taxon>Mollusca</taxon>
        <taxon>Bivalvia</taxon>
        <taxon>Autobranchia</taxon>
        <taxon>Pteriomorphia</taxon>
        <taxon>Ostreida</taxon>
        <taxon>Ostreoidea</taxon>
        <taxon>Ostreidae</taxon>
        <taxon>Magallana</taxon>
    </lineage>
</organism>
<dbReference type="Gene3D" id="2.170.300.10">
    <property type="entry name" value="Tie2 ligand-binding domain superfamily"/>
    <property type="match status" value="1"/>
</dbReference>
<feature type="domain" description="Tyrosine specific protein phosphatases" evidence="2">
    <location>
        <begin position="442"/>
        <end position="514"/>
    </location>
</feature>
<dbReference type="PANTHER" id="PTHR19134:SF561">
    <property type="entry name" value="PROTEIN TYROSINE PHOSPHATASE 36E, ISOFORM A"/>
    <property type="match status" value="1"/>
</dbReference>
<dbReference type="PANTHER" id="PTHR19134">
    <property type="entry name" value="RECEPTOR-TYPE TYROSINE-PROTEIN PHOSPHATASE"/>
    <property type="match status" value="1"/>
</dbReference>
<protein>
    <submittedName>
        <fullName evidence="3">Receptor-type tyrosine-protein phosphatase zeta</fullName>
    </submittedName>
</protein>
<dbReference type="SMART" id="SM00181">
    <property type="entry name" value="EGF"/>
    <property type="match status" value="6"/>
</dbReference>
<dbReference type="Pfam" id="PF00053">
    <property type="entry name" value="EGF_laminin"/>
    <property type="match status" value="2"/>
</dbReference>
<dbReference type="HOGENOM" id="CLU_520996_0_0_1"/>